<dbReference type="PATRIC" id="fig|48936.3.peg.302"/>
<gene>
    <name evidence="3" type="ORF">NJ75_00073</name>
    <name evidence="4" type="ORF">NJ75_00295</name>
</gene>
<dbReference type="PROSITE" id="PS51257">
    <property type="entry name" value="PROKAR_LIPOPROTEIN"/>
    <property type="match status" value="1"/>
</dbReference>
<evidence type="ECO:0000256" key="1">
    <source>
        <dbReference type="ARBA" id="ARBA00022448"/>
    </source>
</evidence>
<dbReference type="EMBL" id="JRVC01000001">
    <property type="protein sequence ID" value="KHS49370.1"/>
    <property type="molecule type" value="Genomic_DNA"/>
</dbReference>
<sequence length="329" mass="33877">MPNRFALVAFVPSILLTACGSEPAAPGKPPVHSEAIAHETELVRLKLTPEAQKRLGIVTERIGTGTASAVRMTSGEIVIPAGVGGAPINSASNLQQLAAQQVAADGELARARAQLALARVAYDRASTLVDEEAGSIRARDEATAALGAAKAAADAAAAQRRLLGPAVASLGTQRHVWVRVPVFGSDLAGLQQGQSALVSPLGQEGAKRSARPVDAPPSANAVAGTVDLYFALDNRDRAYRVGQRVSVALPLAGGRSEGLSVPTSAILSDIYGGEWVYAKTEADTYVRQRIEVAATEGGRAILSRGLRPGTLVVTAGAAELFGTEFGVAH</sequence>
<evidence type="ECO:0000256" key="2">
    <source>
        <dbReference type="SAM" id="SignalP"/>
    </source>
</evidence>
<evidence type="ECO:0000313" key="4">
    <source>
        <dbReference type="EMBL" id="KHS49592.1"/>
    </source>
</evidence>
<comment type="caution">
    <text evidence="4">The sequence shown here is derived from an EMBL/GenBank/DDBJ whole genome shotgun (WGS) entry which is preliminary data.</text>
</comment>
<dbReference type="STRING" id="48936.NJ75_00073"/>
<dbReference type="EMBL" id="JRVC01000001">
    <property type="protein sequence ID" value="KHS49592.1"/>
    <property type="molecule type" value="Genomic_DNA"/>
</dbReference>
<proteinExistence type="predicted"/>
<feature type="chain" id="PRO_5011138472" description="Membrane fusion protein MtrC" evidence="2">
    <location>
        <begin position="25"/>
        <end position="329"/>
    </location>
</feature>
<evidence type="ECO:0008006" key="6">
    <source>
        <dbReference type="Google" id="ProtNLM"/>
    </source>
</evidence>
<dbReference type="RefSeq" id="WP_039330719.1">
    <property type="nucleotide sequence ID" value="NZ_JRVC01000001.1"/>
</dbReference>
<dbReference type="PANTHER" id="PTHR30097">
    <property type="entry name" value="CATION EFFLUX SYSTEM PROTEIN CUSB"/>
    <property type="match status" value="1"/>
</dbReference>
<evidence type="ECO:0000313" key="3">
    <source>
        <dbReference type="EMBL" id="KHS49370.1"/>
    </source>
</evidence>
<dbReference type="Gene3D" id="2.40.420.20">
    <property type="match status" value="1"/>
</dbReference>
<dbReference type="AlphaFoldDB" id="A0A0B9A2P9"/>
<dbReference type="GO" id="GO:0060003">
    <property type="term" value="P:copper ion export"/>
    <property type="evidence" value="ECO:0007669"/>
    <property type="project" value="TreeGrafter"/>
</dbReference>
<dbReference type="InterPro" id="IPR051909">
    <property type="entry name" value="MFP_Cation_Efflux"/>
</dbReference>
<evidence type="ECO:0000313" key="5">
    <source>
        <dbReference type="Proteomes" id="UP000031338"/>
    </source>
</evidence>
<reference evidence="4 5" key="1">
    <citation type="submission" date="2014-10" db="EMBL/GenBank/DDBJ databases">
        <title>Draft genome sequence of Novosphingobium subterraneum DSM 12447.</title>
        <authorList>
            <person name="Gan H.M."/>
            <person name="Gan H.Y."/>
            <person name="Savka M.A."/>
        </authorList>
    </citation>
    <scope>NUCLEOTIDE SEQUENCE [LARGE SCALE GENOMIC DNA]</scope>
    <source>
        <strain evidence="4 5">DSM 12447</strain>
    </source>
</reference>
<keyword evidence="1" id="KW-0813">Transport</keyword>
<dbReference type="Gene3D" id="2.40.30.170">
    <property type="match status" value="1"/>
</dbReference>
<name>A0A0B9A2P9_9SPHN</name>
<dbReference type="GO" id="GO:0030313">
    <property type="term" value="C:cell envelope"/>
    <property type="evidence" value="ECO:0007669"/>
    <property type="project" value="TreeGrafter"/>
</dbReference>
<protein>
    <recommendedName>
        <fullName evidence="6">Membrane fusion protein MtrC</fullName>
    </recommendedName>
</protein>
<dbReference type="GO" id="GO:0015679">
    <property type="term" value="P:plasma membrane copper ion transport"/>
    <property type="evidence" value="ECO:0007669"/>
    <property type="project" value="TreeGrafter"/>
</dbReference>
<dbReference type="SUPFAM" id="SSF111369">
    <property type="entry name" value="HlyD-like secretion proteins"/>
    <property type="match status" value="1"/>
</dbReference>
<organism evidence="4 5">
    <name type="scientific">Novosphingobium subterraneum</name>
    <dbReference type="NCBI Taxonomy" id="48936"/>
    <lineage>
        <taxon>Bacteria</taxon>
        <taxon>Pseudomonadati</taxon>
        <taxon>Pseudomonadota</taxon>
        <taxon>Alphaproteobacteria</taxon>
        <taxon>Sphingomonadales</taxon>
        <taxon>Sphingomonadaceae</taxon>
        <taxon>Novosphingobium</taxon>
    </lineage>
</organism>
<feature type="signal peptide" evidence="2">
    <location>
        <begin position="1"/>
        <end position="24"/>
    </location>
</feature>
<keyword evidence="2" id="KW-0732">Signal</keyword>
<dbReference type="Proteomes" id="UP000031338">
    <property type="component" value="Unassembled WGS sequence"/>
</dbReference>
<accession>A0A0B9A2P9</accession>
<dbReference type="PANTHER" id="PTHR30097:SF4">
    <property type="entry name" value="SLR6042 PROTEIN"/>
    <property type="match status" value="1"/>
</dbReference>
<keyword evidence="5" id="KW-1185">Reference proteome</keyword>